<reference evidence="3 4" key="2">
    <citation type="submission" date="2019-07" db="EMBL/GenBank/DDBJ databases">
        <title>Algibacter marinivivus sp. nov., isolated from the surface of a marine red alga.</title>
        <authorList>
            <person name="Zhong X."/>
            <person name="Xu W."/>
            <person name="Zhang Y."/>
            <person name="Zhang Q."/>
            <person name="Du Z."/>
        </authorList>
    </citation>
    <scope>NUCLEOTIDE SEQUENCE [LARGE SCALE GENOMIC DNA]</scope>
    <source>
        <strain evidence="3 4">RU-4-M-4</strain>
    </source>
</reference>
<dbReference type="InterPro" id="IPR038668">
    <property type="entry name" value="Lipid-bd_sf"/>
</dbReference>
<dbReference type="Proteomes" id="UP000315145">
    <property type="component" value="Unassembled WGS sequence"/>
</dbReference>
<evidence type="ECO:0000256" key="1">
    <source>
        <dbReference type="SAM" id="SignalP"/>
    </source>
</evidence>
<evidence type="ECO:0008006" key="6">
    <source>
        <dbReference type="Google" id="ProtNLM"/>
    </source>
</evidence>
<keyword evidence="1" id="KW-0732">Signal</keyword>
<organism evidence="2 5">
    <name type="scientific">Algibacter amylolyticus</name>
    <dbReference type="NCBI Taxonomy" id="1608400"/>
    <lineage>
        <taxon>Bacteria</taxon>
        <taxon>Pseudomonadati</taxon>
        <taxon>Bacteroidota</taxon>
        <taxon>Flavobacteriia</taxon>
        <taxon>Flavobacteriales</taxon>
        <taxon>Flavobacteriaceae</taxon>
        <taxon>Algibacter</taxon>
    </lineage>
</organism>
<proteinExistence type="predicted"/>
<dbReference type="EMBL" id="VMBF01000001">
    <property type="protein sequence ID" value="TSJ82385.1"/>
    <property type="molecule type" value="Genomic_DNA"/>
</dbReference>
<dbReference type="EMBL" id="VWRS01000001">
    <property type="protein sequence ID" value="KAA5828140.1"/>
    <property type="molecule type" value="Genomic_DNA"/>
</dbReference>
<accession>A0A5M7BHF9</accession>
<dbReference type="AlphaFoldDB" id="A0A5M7BHF9"/>
<evidence type="ECO:0000313" key="2">
    <source>
        <dbReference type="EMBL" id="KAA5828140.1"/>
    </source>
</evidence>
<reference evidence="2 5" key="1">
    <citation type="journal article" date="2015" name="Int. J. Syst. Evol. Microbiol.">
        <title>Algibacter amylolyticus sp. nov., isolated from intertidal sediment.</title>
        <authorList>
            <person name="Zhang D.C."/>
            <person name="Wu J."/>
            <person name="Neuner K."/>
            <person name="Yao J."/>
            <person name="Margesin R."/>
        </authorList>
    </citation>
    <scope>NUCLEOTIDE SEQUENCE [LARGE SCALE GENOMIC DNA]</scope>
    <source>
        <strain evidence="2 5">RU-4-M-4</strain>
    </source>
</reference>
<evidence type="ECO:0000313" key="4">
    <source>
        <dbReference type="Proteomes" id="UP000315145"/>
    </source>
</evidence>
<dbReference type="OrthoDB" id="851990at2"/>
<dbReference type="PROSITE" id="PS51257">
    <property type="entry name" value="PROKAR_LIPOPROTEIN"/>
    <property type="match status" value="1"/>
</dbReference>
<dbReference type="Gene3D" id="2.40.128.220">
    <property type="match status" value="1"/>
</dbReference>
<dbReference type="Pfam" id="PF12888">
    <property type="entry name" value="Lipid_bd"/>
    <property type="match status" value="1"/>
</dbReference>
<keyword evidence="4" id="KW-1185">Reference proteome</keyword>
<evidence type="ECO:0000313" key="3">
    <source>
        <dbReference type="EMBL" id="TSJ82385.1"/>
    </source>
</evidence>
<feature type="chain" id="PRO_5024310760" description="Lipid-binding hydrolase" evidence="1">
    <location>
        <begin position="25"/>
        <end position="166"/>
    </location>
</feature>
<feature type="signal peptide" evidence="1">
    <location>
        <begin position="1"/>
        <end position="24"/>
    </location>
</feature>
<comment type="caution">
    <text evidence="2">The sequence shown here is derived from an EMBL/GenBank/DDBJ whole genome shotgun (WGS) entry which is preliminary data.</text>
</comment>
<gene>
    <name evidence="2" type="ORF">F2B50_04705</name>
    <name evidence="3" type="ORF">FPF71_04705</name>
</gene>
<dbReference type="RefSeq" id="WP_144115505.1">
    <property type="nucleotide sequence ID" value="NZ_JACHGE010000001.1"/>
</dbReference>
<name>A0A5M7BHF9_9FLAO</name>
<sequence length="166" mass="18204">MKTINKYIVISILSLFFVSSLVSCDETEDADAGGTKTEAMAGDWYVQTFVGDNLVLDYQLMSTYNTAANNQSEIWVDDHHHIWDFKVKTPVNVSALTFSGSDLESSVDDYDVNVTITNGTITKGDTETSGGNMSDGISFDAEFSDDAGTTYTIKGYKRTGFAEDEH</sequence>
<dbReference type="Proteomes" id="UP000322315">
    <property type="component" value="Unassembled WGS sequence"/>
</dbReference>
<dbReference type="InterPro" id="IPR024404">
    <property type="entry name" value="Lipid-bd_put"/>
</dbReference>
<protein>
    <recommendedName>
        <fullName evidence="6">Lipid-binding hydrolase</fullName>
    </recommendedName>
</protein>
<reference evidence="2" key="3">
    <citation type="submission" date="2019-09" db="EMBL/GenBank/DDBJ databases">
        <authorList>
            <person name="Zhang D.-C."/>
        </authorList>
    </citation>
    <scope>NUCLEOTIDE SEQUENCE</scope>
    <source>
        <strain evidence="2">RU-4-M-4</strain>
    </source>
</reference>
<evidence type="ECO:0000313" key="5">
    <source>
        <dbReference type="Proteomes" id="UP000322315"/>
    </source>
</evidence>